<dbReference type="PROSITE" id="PS51206">
    <property type="entry name" value="SF3_HELICASE_1"/>
    <property type="match status" value="1"/>
</dbReference>
<dbReference type="EMBL" id="LR134377">
    <property type="protein sequence ID" value="VEH06348.1"/>
    <property type="molecule type" value="Genomic_DNA"/>
</dbReference>
<dbReference type="Pfam" id="PF19263">
    <property type="entry name" value="DUF5906"/>
    <property type="match status" value="1"/>
</dbReference>
<dbReference type="InterPro" id="IPR045455">
    <property type="entry name" value="NrS-1_pol-like_helicase"/>
</dbReference>
<dbReference type="Gene3D" id="3.40.50.300">
    <property type="entry name" value="P-loop containing nucleotide triphosphate hydrolases"/>
    <property type="match status" value="1"/>
</dbReference>
<dbReference type="Pfam" id="PF08708">
    <property type="entry name" value="PriCT_1"/>
    <property type="match status" value="1"/>
</dbReference>
<keyword evidence="3" id="KW-0067">ATP-binding</keyword>
<dbReference type="InterPro" id="IPR014820">
    <property type="entry name" value="PriCT_1"/>
</dbReference>
<dbReference type="AlphaFoldDB" id="A0AB38VWQ6"/>
<dbReference type="GO" id="GO:0005524">
    <property type="term" value="F:ATP binding"/>
    <property type="evidence" value="ECO:0007669"/>
    <property type="project" value="UniProtKB-KW"/>
</dbReference>
<proteinExistence type="predicted"/>
<evidence type="ECO:0000256" key="3">
    <source>
        <dbReference type="ARBA" id="ARBA00022840"/>
    </source>
</evidence>
<keyword evidence="1" id="KW-0547">Nucleotide-binding</keyword>
<dbReference type="NCBIfam" id="TIGR01613">
    <property type="entry name" value="primase_Cterm"/>
    <property type="match status" value="1"/>
</dbReference>
<dbReference type="SUPFAM" id="SSF52540">
    <property type="entry name" value="P-loop containing nucleoside triphosphate hydrolases"/>
    <property type="match status" value="1"/>
</dbReference>
<gene>
    <name evidence="5" type="ORF">NCTC949_01077</name>
</gene>
<evidence type="ECO:0000313" key="6">
    <source>
        <dbReference type="Proteomes" id="UP000271380"/>
    </source>
</evidence>
<dbReference type="SMART" id="SM00885">
    <property type="entry name" value="D5_N"/>
    <property type="match status" value="1"/>
</dbReference>
<dbReference type="RefSeq" id="WP_126316737.1">
    <property type="nucleotide sequence ID" value="NZ_LR134377.1"/>
</dbReference>
<dbReference type="Pfam" id="PF08706">
    <property type="entry name" value="D5_N"/>
    <property type="match status" value="1"/>
</dbReference>
<dbReference type="GO" id="GO:0016787">
    <property type="term" value="F:hydrolase activity"/>
    <property type="evidence" value="ECO:0007669"/>
    <property type="project" value="UniProtKB-KW"/>
</dbReference>
<reference evidence="5 6" key="1">
    <citation type="submission" date="2018-12" db="EMBL/GenBank/DDBJ databases">
        <authorList>
            <consortium name="Pathogen Informatics"/>
        </authorList>
    </citation>
    <scope>NUCLEOTIDE SEQUENCE [LARGE SCALE GENOMIC DNA]</scope>
    <source>
        <strain evidence="5 6">NCTC949</strain>
    </source>
</reference>
<evidence type="ECO:0000256" key="2">
    <source>
        <dbReference type="ARBA" id="ARBA00022801"/>
    </source>
</evidence>
<organism evidence="5 6">
    <name type="scientific">Corynebacterium kutscheri</name>
    <dbReference type="NCBI Taxonomy" id="35755"/>
    <lineage>
        <taxon>Bacteria</taxon>
        <taxon>Bacillati</taxon>
        <taxon>Actinomycetota</taxon>
        <taxon>Actinomycetes</taxon>
        <taxon>Mycobacteriales</taxon>
        <taxon>Corynebacteriaceae</taxon>
        <taxon>Corynebacterium</taxon>
    </lineage>
</organism>
<feature type="domain" description="SF3 helicase" evidence="4">
    <location>
        <begin position="472"/>
        <end position="631"/>
    </location>
</feature>
<sequence>MKAMTMFTALVAGQQNNAHYPNPHTVITAADLEAVTRLDHVVAEYVGGRRSAGSFVTSNCLVMDVDNSHTEEQSDWVTPASLEERLAGVALMTATSRNHQRAKGAQSARPRFHVYFPIAPVADAEAYAGMKKQLAARFEFFDPNAIDAGRFIYGHNDPSITVVEGERTIDAWLADAVDEDVFAQWDDATQAIEEGSRNATLSRFAGRLLIRLGTTDEARDLFDRKAARCNPPLPEAEVESIWRSATRFAKTVENQPGYVPPADFEASLDSVRPADYSDVGQAHALAKAYPDLLRYSEATDWLVYYDGVWYESAPAAQAIAQELTERQLAEAHALLEDAKDQLAATGAAMLLASMSKAKAQAMFNAAQQEAFAAFEDAKTYVAYALKRRESRGITNCLKEARPMLLTTPEQLDADPYLLNTPSGTYDLRHGAASRRDHAPADLVTKQTSLDPGTDGAHLWQEALGVFFQGDAELIAYVQRIVGLAAIGQVFVEALVIAYGDGRNGKSTFWNTIARVLGTYAGNMSADVLTIGGMRNVKPELAEAKGKRLIISAESEEGVRMSTSVVKQLASTDQIYAEKKYKAPFAFIPSHTLILYTNHLPRVGTMDAGIWRRLIVIPFEAKIEGASDIKNYADYLYTQAGGAILAWIMEGARLIHAEDYHLKAPARVVEASAAYREENNWFAQFLDAKCDLDPGLSERAGDLYQAYRAWAMSTSGWARPMVDFNATVEHHGFTRKRTMHGMFVHGLALKNEFDN</sequence>
<evidence type="ECO:0000259" key="4">
    <source>
        <dbReference type="PROSITE" id="PS51206"/>
    </source>
</evidence>
<protein>
    <submittedName>
        <fullName evidence="5">Phage protein</fullName>
    </submittedName>
</protein>
<dbReference type="InterPro" id="IPR014818">
    <property type="entry name" value="Phage/plasmid_primase_P4_C"/>
</dbReference>
<dbReference type="InterPro" id="IPR051620">
    <property type="entry name" value="ORF904-like_C"/>
</dbReference>
<dbReference type="InterPro" id="IPR027417">
    <property type="entry name" value="P-loop_NTPase"/>
</dbReference>
<dbReference type="PANTHER" id="PTHR35372:SF2">
    <property type="entry name" value="SF3 HELICASE DOMAIN-CONTAINING PROTEIN"/>
    <property type="match status" value="1"/>
</dbReference>
<dbReference type="InterPro" id="IPR006500">
    <property type="entry name" value="Helicase_put_C_phage/plasmid"/>
</dbReference>
<evidence type="ECO:0000256" key="1">
    <source>
        <dbReference type="ARBA" id="ARBA00022741"/>
    </source>
</evidence>
<dbReference type="Proteomes" id="UP000271380">
    <property type="component" value="Chromosome"/>
</dbReference>
<dbReference type="SMART" id="SM00942">
    <property type="entry name" value="PriCT_1"/>
    <property type="match status" value="1"/>
</dbReference>
<evidence type="ECO:0000313" key="5">
    <source>
        <dbReference type="EMBL" id="VEH06348.1"/>
    </source>
</evidence>
<keyword evidence="2" id="KW-0378">Hydrolase</keyword>
<accession>A0AB38VWQ6</accession>
<name>A0AB38VWQ6_9CORY</name>
<dbReference type="InterPro" id="IPR014015">
    <property type="entry name" value="Helicase_SF3_DNA-vir"/>
</dbReference>
<dbReference type="PANTHER" id="PTHR35372">
    <property type="entry name" value="ATP BINDING PROTEIN-RELATED"/>
    <property type="match status" value="1"/>
</dbReference>